<evidence type="ECO:0000256" key="5">
    <source>
        <dbReference type="ARBA" id="ARBA00022777"/>
    </source>
</evidence>
<dbReference type="InterPro" id="IPR000719">
    <property type="entry name" value="Prot_kinase_dom"/>
</dbReference>
<dbReference type="OMA" id="HRVRETH"/>
<keyword evidence="2" id="KW-0723">Serine/threonine-protein kinase</keyword>
<protein>
    <recommendedName>
        <fullName evidence="1">non-specific serine/threonine protein kinase</fullName>
        <ecNumber evidence="1">2.7.11.1</ecNumber>
    </recommendedName>
</protein>
<feature type="compositionally biased region" description="Low complexity" evidence="10">
    <location>
        <begin position="319"/>
        <end position="328"/>
    </location>
</feature>
<dbReference type="GO" id="GO:0004674">
    <property type="term" value="F:protein serine/threonine kinase activity"/>
    <property type="evidence" value="ECO:0007669"/>
    <property type="project" value="UniProtKB-KW"/>
</dbReference>
<feature type="region of interest" description="Disordered" evidence="10">
    <location>
        <begin position="234"/>
        <end position="328"/>
    </location>
</feature>
<feature type="compositionally biased region" description="Low complexity" evidence="10">
    <location>
        <begin position="541"/>
        <end position="552"/>
    </location>
</feature>
<keyword evidence="6 9" id="KW-0067">ATP-binding</keyword>
<evidence type="ECO:0000259" key="11">
    <source>
        <dbReference type="PROSITE" id="PS50011"/>
    </source>
</evidence>
<reference evidence="12 13" key="1">
    <citation type="journal article" date="2013" name="BMC Genomics">
        <title>Genomics-driven discovery of the pneumocandin biosynthetic gene cluster in the fungus Glarea lozoyensis.</title>
        <authorList>
            <person name="Chen L."/>
            <person name="Yue Q."/>
            <person name="Zhang X."/>
            <person name="Xiang M."/>
            <person name="Wang C."/>
            <person name="Li S."/>
            <person name="Che Y."/>
            <person name="Ortiz-Lopez F.J."/>
            <person name="Bills G.F."/>
            <person name="Liu X."/>
            <person name="An Z."/>
        </authorList>
    </citation>
    <scope>NUCLEOTIDE SEQUENCE [LARGE SCALE GENOMIC DNA]</scope>
    <source>
        <strain evidence="13">ATCC 20868 / MF5171</strain>
    </source>
</reference>
<dbReference type="InterPro" id="IPR011009">
    <property type="entry name" value="Kinase-like_dom_sf"/>
</dbReference>
<dbReference type="PROSITE" id="PS00107">
    <property type="entry name" value="PROTEIN_KINASE_ATP"/>
    <property type="match status" value="1"/>
</dbReference>
<dbReference type="EMBL" id="KE145352">
    <property type="protein sequence ID" value="EPE36563.1"/>
    <property type="molecule type" value="Genomic_DNA"/>
</dbReference>
<comment type="catalytic activity">
    <reaction evidence="7">
        <text>L-threonyl-[protein] + ATP = O-phospho-L-threonyl-[protein] + ADP + H(+)</text>
        <dbReference type="Rhea" id="RHEA:46608"/>
        <dbReference type="Rhea" id="RHEA-COMP:11060"/>
        <dbReference type="Rhea" id="RHEA-COMP:11605"/>
        <dbReference type="ChEBI" id="CHEBI:15378"/>
        <dbReference type="ChEBI" id="CHEBI:30013"/>
        <dbReference type="ChEBI" id="CHEBI:30616"/>
        <dbReference type="ChEBI" id="CHEBI:61977"/>
        <dbReference type="ChEBI" id="CHEBI:456216"/>
        <dbReference type="EC" id="2.7.11.1"/>
    </reaction>
</comment>
<feature type="region of interest" description="Disordered" evidence="10">
    <location>
        <begin position="951"/>
        <end position="1002"/>
    </location>
</feature>
<evidence type="ECO:0000256" key="3">
    <source>
        <dbReference type="ARBA" id="ARBA00022679"/>
    </source>
</evidence>
<keyword evidence="5 12" id="KW-0418">Kinase</keyword>
<comment type="catalytic activity">
    <reaction evidence="8">
        <text>L-seryl-[protein] + ATP = O-phospho-L-seryl-[protein] + ADP + H(+)</text>
        <dbReference type="Rhea" id="RHEA:17989"/>
        <dbReference type="Rhea" id="RHEA-COMP:9863"/>
        <dbReference type="Rhea" id="RHEA-COMP:11604"/>
        <dbReference type="ChEBI" id="CHEBI:15378"/>
        <dbReference type="ChEBI" id="CHEBI:29999"/>
        <dbReference type="ChEBI" id="CHEBI:30616"/>
        <dbReference type="ChEBI" id="CHEBI:83421"/>
        <dbReference type="ChEBI" id="CHEBI:456216"/>
        <dbReference type="EC" id="2.7.11.1"/>
    </reaction>
</comment>
<feature type="compositionally biased region" description="Basic and acidic residues" evidence="10">
    <location>
        <begin position="743"/>
        <end position="756"/>
    </location>
</feature>
<evidence type="ECO:0000256" key="9">
    <source>
        <dbReference type="PROSITE-ProRule" id="PRU10141"/>
    </source>
</evidence>
<dbReference type="SMART" id="SM00220">
    <property type="entry name" value="S_TKc"/>
    <property type="match status" value="1"/>
</dbReference>
<feature type="region of interest" description="Disordered" evidence="10">
    <location>
        <begin position="1074"/>
        <end position="1207"/>
    </location>
</feature>
<keyword evidence="4 9" id="KW-0547">Nucleotide-binding</keyword>
<feature type="compositionally biased region" description="Basic and acidic residues" evidence="10">
    <location>
        <begin position="861"/>
        <end position="875"/>
    </location>
</feature>
<feature type="region of interest" description="Disordered" evidence="10">
    <location>
        <begin position="663"/>
        <end position="704"/>
    </location>
</feature>
<dbReference type="PANTHER" id="PTHR43895:SF152">
    <property type="entry name" value="SERINE_THREONINE-PROTEIN KINASE TOS3"/>
    <property type="match status" value="1"/>
</dbReference>
<accession>S3EE67</accession>
<dbReference type="OrthoDB" id="68483at2759"/>
<evidence type="ECO:0000256" key="4">
    <source>
        <dbReference type="ARBA" id="ARBA00022741"/>
    </source>
</evidence>
<feature type="compositionally biased region" description="Low complexity" evidence="10">
    <location>
        <begin position="1"/>
        <end position="17"/>
    </location>
</feature>
<dbReference type="EC" id="2.7.11.1" evidence="1"/>
<feature type="compositionally biased region" description="Low complexity" evidence="10">
    <location>
        <begin position="1039"/>
        <end position="1060"/>
    </location>
</feature>
<organism evidence="12 13">
    <name type="scientific">Glarea lozoyensis (strain ATCC 20868 / MF5171)</name>
    <dbReference type="NCBI Taxonomy" id="1116229"/>
    <lineage>
        <taxon>Eukaryota</taxon>
        <taxon>Fungi</taxon>
        <taxon>Dikarya</taxon>
        <taxon>Ascomycota</taxon>
        <taxon>Pezizomycotina</taxon>
        <taxon>Leotiomycetes</taxon>
        <taxon>Helotiales</taxon>
        <taxon>Helotiaceae</taxon>
        <taxon>Glarea</taxon>
    </lineage>
</organism>
<dbReference type="RefSeq" id="XP_008075878.1">
    <property type="nucleotide sequence ID" value="XM_008077687.1"/>
</dbReference>
<feature type="region of interest" description="Disordered" evidence="10">
    <location>
        <begin position="852"/>
        <end position="875"/>
    </location>
</feature>
<dbReference type="Proteomes" id="UP000016922">
    <property type="component" value="Unassembled WGS sequence"/>
</dbReference>
<dbReference type="KEGG" id="glz:GLAREA_08726"/>
<dbReference type="InterPro" id="IPR017441">
    <property type="entry name" value="Protein_kinase_ATP_BS"/>
</dbReference>
<dbReference type="GeneID" id="19467774"/>
<evidence type="ECO:0000256" key="10">
    <source>
        <dbReference type="SAM" id="MobiDB-lite"/>
    </source>
</evidence>
<feature type="domain" description="Protein kinase" evidence="11">
    <location>
        <begin position="75"/>
        <end position="604"/>
    </location>
</feature>
<dbReference type="GO" id="GO:0007165">
    <property type="term" value="P:signal transduction"/>
    <property type="evidence" value="ECO:0007669"/>
    <property type="project" value="TreeGrafter"/>
</dbReference>
<evidence type="ECO:0000256" key="8">
    <source>
        <dbReference type="ARBA" id="ARBA00048679"/>
    </source>
</evidence>
<evidence type="ECO:0000256" key="6">
    <source>
        <dbReference type="ARBA" id="ARBA00022840"/>
    </source>
</evidence>
<dbReference type="HOGENOM" id="CLU_004329_0_0_1"/>
<keyword evidence="3" id="KW-0808">Transferase</keyword>
<dbReference type="FunFam" id="1.10.510.10:FF:000614">
    <property type="entry name" value="Serine/threonine protein kinase, putative"/>
    <property type="match status" value="1"/>
</dbReference>
<dbReference type="STRING" id="1116229.S3EE67"/>
<feature type="region of interest" description="Disordered" evidence="10">
    <location>
        <begin position="1031"/>
        <end position="1060"/>
    </location>
</feature>
<evidence type="ECO:0000313" key="13">
    <source>
        <dbReference type="Proteomes" id="UP000016922"/>
    </source>
</evidence>
<dbReference type="GO" id="GO:0042149">
    <property type="term" value="P:cellular response to glucose starvation"/>
    <property type="evidence" value="ECO:0007669"/>
    <property type="project" value="UniProtKB-ARBA"/>
</dbReference>
<feature type="region of interest" description="Disordered" evidence="10">
    <location>
        <begin position="724"/>
        <end position="827"/>
    </location>
</feature>
<dbReference type="GO" id="GO:0001558">
    <property type="term" value="P:regulation of cell growth"/>
    <property type="evidence" value="ECO:0007669"/>
    <property type="project" value="UniProtKB-ARBA"/>
</dbReference>
<evidence type="ECO:0000256" key="2">
    <source>
        <dbReference type="ARBA" id="ARBA00022527"/>
    </source>
</evidence>
<dbReference type="Gene3D" id="3.30.200.20">
    <property type="entry name" value="Phosphorylase Kinase, domain 1"/>
    <property type="match status" value="1"/>
</dbReference>
<dbReference type="eggNOG" id="KOG0585">
    <property type="taxonomic scope" value="Eukaryota"/>
</dbReference>
<evidence type="ECO:0000256" key="1">
    <source>
        <dbReference type="ARBA" id="ARBA00012513"/>
    </source>
</evidence>
<feature type="compositionally biased region" description="Polar residues" evidence="10">
    <location>
        <begin position="1188"/>
        <end position="1198"/>
    </location>
</feature>
<dbReference type="SUPFAM" id="SSF56112">
    <property type="entry name" value="Protein kinase-like (PK-like)"/>
    <property type="match status" value="1"/>
</dbReference>
<feature type="region of interest" description="Disordered" evidence="10">
    <location>
        <begin position="541"/>
        <end position="560"/>
    </location>
</feature>
<dbReference type="PANTHER" id="PTHR43895">
    <property type="entry name" value="CALCIUM/CALMODULIN-DEPENDENT PROTEIN KINASE KINASE-RELATED"/>
    <property type="match status" value="1"/>
</dbReference>
<feature type="compositionally biased region" description="Low complexity" evidence="10">
    <location>
        <begin position="262"/>
        <end position="272"/>
    </location>
</feature>
<dbReference type="AlphaFoldDB" id="S3EE67"/>
<feature type="binding site" evidence="9">
    <location>
        <position position="104"/>
    </location>
    <ligand>
        <name>ATP</name>
        <dbReference type="ChEBI" id="CHEBI:30616"/>
    </ligand>
</feature>
<name>S3EE67_GLAL2</name>
<sequence length="1207" mass="133986">MDFSTMSKTAASTPASSPGLFSPTSLPPRVAAPPSDGTPQSSPYLHPLQLHKVKETHKAMVEQDFITGRKLINQYEVIEEIGRGVHGKVKLARNLNTSEHVAIKIIQRYSKKRRLGKVTVSPEDKTKREIAILKKIRHPNVVGLLEVIDDPELKKIYMVLEHVEYGEVTWRKKGMPQICLYERRRVEREQHGEDTGDEEKFFKMIDRRRQRKDAQRAKITQYNNAHAEFWSLEHGEDEDDVEGVPLSRQNTHNSAQSLSAYRSRTVSRPSSRTHSRAPSVVPSRASSRAHTPLPIEYDIPSLDSDNEDETPGPLPSLPSVPSLPSHHGSLGALEGTYYGSYPDEPPYRGRSPSMADSIISHMSSVDDVPHDAFEEDFSFVPCFTIEQARSAFRDTVLGLEYLHYEGIVHRDIKPANLLWTKDHRVKISDFGVSYFGRPIREGETEENVSEADATDFDDDLELAKTVGTPAFFAPELCYTDLDHEQPKITEQIDVWSLGVTLYCLVYARIPFLAEDEYQLFRSIAKDDIYIPKRRLKPVDSALNNSASSTSLNKRATPTAGPYREDGELAFEDIDDELLDLLRRMLVKDPTERMKLREVKRHPWVIRGIDNIIGWLDDTDPSRKTSGRRIQVDDRELEVAVVPITFLERARSAIKKTVNKVIGSTRSETRGEGSRRRAISSATSSGTDNLHTPFTPLSRGDNRRASLRGDESYFAAFQDKYEQREQYTHSGHPLAQSLTASPDTAHKPADPFARDFAHGSSSVGATPTRIPSGDGLNFDSRPGPPDRQVSAAASIQTVVHRGHSHSKSVTSNGHSIMHDDGTHTPGPFTDHLGGIFSGHLPWHGRERDRLDEIEEGTASRARSVDRSLFESENKHAEPSIAVSDAVAPGHFSHLSSRYGISRSEQASPVSAYYDKPLASPMFFEPYMVQAHQLQQTTQSASTPNFPQTAYAASNIDERPSTASKTPEGKTPPRRSMNTSTPESFQRARDIQARRRKQEVEEEELRRVAKAELRKAQDCPPSPDDHIFVQKQEDAAKRAQSSSSVNSTSMTSPSDAPSPISSIALSSTEQIFPSVPSLPALISGGSSVSADTEGDFLQHPGVTTFTAESTPETLTPPTLSKESSRESEMEPGSFPGDDTICLSPDIEDEGYKADDGACFAEDDDSDSDEGLTMTTRRKSKIPPVTKMQRRGTNGSAGSTETAKKVIMDS</sequence>
<dbReference type="FunFam" id="3.30.200.20:FF:000206">
    <property type="entry name" value="Serine/threonine-protein kinase Ssp1"/>
    <property type="match status" value="1"/>
</dbReference>
<feature type="compositionally biased region" description="Acidic residues" evidence="10">
    <location>
        <begin position="1158"/>
        <end position="1167"/>
    </location>
</feature>
<keyword evidence="13" id="KW-1185">Reference proteome</keyword>
<dbReference type="Gene3D" id="1.10.510.10">
    <property type="entry name" value="Transferase(Phosphotransferase) domain 1"/>
    <property type="match status" value="1"/>
</dbReference>
<proteinExistence type="predicted"/>
<dbReference type="Pfam" id="PF00069">
    <property type="entry name" value="Pkinase"/>
    <property type="match status" value="2"/>
</dbReference>
<evidence type="ECO:0000256" key="7">
    <source>
        <dbReference type="ARBA" id="ARBA00047899"/>
    </source>
</evidence>
<gene>
    <name evidence="12" type="ORF">GLAREA_08726</name>
</gene>
<dbReference type="GO" id="GO:0005524">
    <property type="term" value="F:ATP binding"/>
    <property type="evidence" value="ECO:0007669"/>
    <property type="project" value="UniProtKB-UniRule"/>
</dbReference>
<feature type="region of interest" description="Disordered" evidence="10">
    <location>
        <begin position="1"/>
        <end position="44"/>
    </location>
</feature>
<dbReference type="PROSITE" id="PS50011">
    <property type="entry name" value="PROTEIN_KINASE_DOM"/>
    <property type="match status" value="1"/>
</dbReference>
<feature type="compositionally biased region" description="Low complexity" evidence="10">
    <location>
        <begin position="1106"/>
        <end position="1118"/>
    </location>
</feature>
<evidence type="ECO:0000313" key="12">
    <source>
        <dbReference type="EMBL" id="EPE36563.1"/>
    </source>
</evidence>
<feature type="compositionally biased region" description="Polar residues" evidence="10">
    <location>
        <begin position="247"/>
        <end position="260"/>
    </location>
</feature>